<dbReference type="Proteomes" id="UP000481861">
    <property type="component" value="Unassembled WGS sequence"/>
</dbReference>
<evidence type="ECO:0000313" key="3">
    <source>
        <dbReference type="Proteomes" id="UP000481861"/>
    </source>
</evidence>
<evidence type="ECO:0000313" key="2">
    <source>
        <dbReference type="EMBL" id="KAF2872046.1"/>
    </source>
</evidence>
<keyword evidence="3" id="KW-1185">Reference proteome</keyword>
<reference evidence="2 3" key="1">
    <citation type="submission" date="2020-01" db="EMBL/GenBank/DDBJ databases">
        <authorList>
            <consortium name="DOE Joint Genome Institute"/>
            <person name="Haridas S."/>
            <person name="Albert R."/>
            <person name="Binder M."/>
            <person name="Bloem J."/>
            <person name="Labutti K."/>
            <person name="Salamov A."/>
            <person name="Andreopoulos B."/>
            <person name="Baker S.E."/>
            <person name="Barry K."/>
            <person name="Bills G."/>
            <person name="Bluhm B.H."/>
            <person name="Cannon C."/>
            <person name="Castanera R."/>
            <person name="Culley D.E."/>
            <person name="Daum C."/>
            <person name="Ezra D."/>
            <person name="Gonzalez J.B."/>
            <person name="Henrissat B."/>
            <person name="Kuo A."/>
            <person name="Liang C."/>
            <person name="Lipzen A."/>
            <person name="Lutzoni F."/>
            <person name="Magnuson J."/>
            <person name="Mondo S."/>
            <person name="Nolan M."/>
            <person name="Ohm R."/>
            <person name="Pangilinan J."/>
            <person name="Park H.-J.H."/>
            <person name="Ramirez L."/>
            <person name="Alfaro M."/>
            <person name="Sun H."/>
            <person name="Tritt A."/>
            <person name="Yoshinaga Y."/>
            <person name="Zwiers L.-H.L."/>
            <person name="Turgeon B.G."/>
            <person name="Goodwin S.B."/>
            <person name="Spatafora J.W."/>
            <person name="Crous P.W."/>
            <person name="Grigoriev I.V."/>
        </authorList>
    </citation>
    <scope>NUCLEOTIDE SEQUENCE [LARGE SCALE GENOMIC DNA]</scope>
    <source>
        <strain evidence="2 3">CBS 611.86</strain>
    </source>
</reference>
<organism evidence="2 3">
    <name type="scientific">Massariosphaeria phaeospora</name>
    <dbReference type="NCBI Taxonomy" id="100035"/>
    <lineage>
        <taxon>Eukaryota</taxon>
        <taxon>Fungi</taxon>
        <taxon>Dikarya</taxon>
        <taxon>Ascomycota</taxon>
        <taxon>Pezizomycotina</taxon>
        <taxon>Dothideomycetes</taxon>
        <taxon>Pleosporomycetidae</taxon>
        <taxon>Pleosporales</taxon>
        <taxon>Pleosporales incertae sedis</taxon>
        <taxon>Massariosphaeria</taxon>
    </lineage>
</organism>
<sequence length="227" mass="24888">MMNTYISVHVGAVWSQRRIVMFSTVVAALPARWSVCGKMQVMGMGERGCDMAAAILVRIPMRPPVATNGTPAMHWSSGRRANWRMQSAARVLCLCMGEGCGCWRWWWMSRKPALGAPFHARRCIIAPSVRRSRDRVGVLLTAFPPAIEQQIIAHSPSPSPSSSSALGRPASDSLLQRARLPARPPPCSADSRRRRPASPPSAEQARCPLPSPRPHTLRRPNQGSLLG</sequence>
<name>A0A7C8I8K8_9PLEO</name>
<dbReference type="EMBL" id="JAADJZ010000010">
    <property type="protein sequence ID" value="KAF2872046.1"/>
    <property type="molecule type" value="Genomic_DNA"/>
</dbReference>
<dbReference type="AlphaFoldDB" id="A0A7C8I8K8"/>
<accession>A0A7C8I8K8</accession>
<proteinExistence type="predicted"/>
<evidence type="ECO:0000256" key="1">
    <source>
        <dbReference type="SAM" id="MobiDB-lite"/>
    </source>
</evidence>
<gene>
    <name evidence="2" type="ORF">BDV95DRAFT_33336</name>
</gene>
<comment type="caution">
    <text evidence="2">The sequence shown here is derived from an EMBL/GenBank/DDBJ whole genome shotgun (WGS) entry which is preliminary data.</text>
</comment>
<protein>
    <submittedName>
        <fullName evidence="2">Uncharacterized protein</fullName>
    </submittedName>
</protein>
<feature type="region of interest" description="Disordered" evidence="1">
    <location>
        <begin position="153"/>
        <end position="227"/>
    </location>
</feature>